<dbReference type="Proteomes" id="UP000276133">
    <property type="component" value="Unassembled WGS sequence"/>
</dbReference>
<gene>
    <name evidence="1" type="ORF">BpHYR1_013921</name>
</gene>
<protein>
    <submittedName>
        <fullName evidence="1">Uncharacterized protein</fullName>
    </submittedName>
</protein>
<reference evidence="1 2" key="1">
    <citation type="journal article" date="2018" name="Sci. Rep.">
        <title>Genomic signatures of local adaptation to the degree of environmental predictability in rotifers.</title>
        <authorList>
            <person name="Franch-Gras L."/>
            <person name="Hahn C."/>
            <person name="Garcia-Roger E.M."/>
            <person name="Carmona M.J."/>
            <person name="Serra M."/>
            <person name="Gomez A."/>
        </authorList>
    </citation>
    <scope>NUCLEOTIDE SEQUENCE [LARGE SCALE GENOMIC DNA]</scope>
    <source>
        <strain evidence="1">HYR1</strain>
    </source>
</reference>
<proteinExistence type="predicted"/>
<keyword evidence="2" id="KW-1185">Reference proteome</keyword>
<name>A0A3M7R4M5_BRAPC</name>
<dbReference type="EMBL" id="REGN01004248">
    <property type="protein sequence ID" value="RNA18409.1"/>
    <property type="molecule type" value="Genomic_DNA"/>
</dbReference>
<accession>A0A3M7R4M5</accession>
<evidence type="ECO:0000313" key="1">
    <source>
        <dbReference type="EMBL" id="RNA18409.1"/>
    </source>
</evidence>
<evidence type="ECO:0000313" key="2">
    <source>
        <dbReference type="Proteomes" id="UP000276133"/>
    </source>
</evidence>
<organism evidence="1 2">
    <name type="scientific">Brachionus plicatilis</name>
    <name type="common">Marine rotifer</name>
    <name type="synonym">Brachionus muelleri</name>
    <dbReference type="NCBI Taxonomy" id="10195"/>
    <lineage>
        <taxon>Eukaryota</taxon>
        <taxon>Metazoa</taxon>
        <taxon>Spiralia</taxon>
        <taxon>Gnathifera</taxon>
        <taxon>Rotifera</taxon>
        <taxon>Eurotatoria</taxon>
        <taxon>Monogononta</taxon>
        <taxon>Pseudotrocha</taxon>
        <taxon>Ploima</taxon>
        <taxon>Brachionidae</taxon>
        <taxon>Brachionus</taxon>
    </lineage>
</organism>
<sequence>MDSSITVNKKNLSNFINFFKDCKNLFTLLINNMKSITYSLITIKNLLWKTTYNVKKFSRDRSPVNFGFTCAGILDLHKNIMKIIIDEQKLFKFLNFLNHSTILNKFEIFGYDKYVLTSSIKALIWPKFLPLSVSELNSFSSLNSDGICPTFSIEKFVFLSLDFSFCMLGKLFWAVSMIFPDMCKYSKSIKDLDQSFDNVEVITSASLPDMSKYSKSILIIEYKVDELNHSINFFFYFFHHSFLVEHKVKIGESKTGKFRKRANATITLFSYAI</sequence>
<comment type="caution">
    <text evidence="1">The sequence shown here is derived from an EMBL/GenBank/DDBJ whole genome shotgun (WGS) entry which is preliminary data.</text>
</comment>
<dbReference type="AlphaFoldDB" id="A0A3M7R4M5"/>